<organism evidence="12 13">
    <name type="scientific">Shewanella subflava</name>
    <dbReference type="NCBI Taxonomy" id="2986476"/>
    <lineage>
        <taxon>Bacteria</taxon>
        <taxon>Pseudomonadati</taxon>
        <taxon>Pseudomonadota</taxon>
        <taxon>Gammaproteobacteria</taxon>
        <taxon>Alteromonadales</taxon>
        <taxon>Shewanellaceae</taxon>
        <taxon>Shewanella</taxon>
    </lineage>
</organism>
<evidence type="ECO:0000259" key="11">
    <source>
        <dbReference type="SMART" id="SM00563"/>
    </source>
</evidence>
<dbReference type="EMBL" id="JAPDMX010000009">
    <property type="protein sequence ID" value="MCW3171990.1"/>
    <property type="molecule type" value="Genomic_DNA"/>
</dbReference>
<keyword evidence="4" id="KW-0443">Lipid metabolism</keyword>
<dbReference type="Gene3D" id="3.40.630.30">
    <property type="match status" value="1"/>
</dbReference>
<dbReference type="Proteomes" id="UP001163714">
    <property type="component" value="Unassembled WGS sequence"/>
</dbReference>
<evidence type="ECO:0000256" key="5">
    <source>
        <dbReference type="ARBA" id="ARBA00023315"/>
    </source>
</evidence>
<dbReference type="PANTHER" id="PTHR37323">
    <property type="entry name" value="GCN5-RELATED N-ACETYLTRANSFERASE"/>
    <property type="match status" value="1"/>
</dbReference>
<dbReference type="SUPFAM" id="SSF69593">
    <property type="entry name" value="Glycerol-3-phosphate (1)-acyltransferase"/>
    <property type="match status" value="1"/>
</dbReference>
<dbReference type="RefSeq" id="WP_264725530.1">
    <property type="nucleotide sequence ID" value="NZ_JAPDMX010000009.1"/>
</dbReference>
<evidence type="ECO:0000256" key="6">
    <source>
        <dbReference type="ARBA" id="ARBA00038095"/>
    </source>
</evidence>
<comment type="pathway">
    <text evidence="1">Lipid metabolism.</text>
</comment>
<sequence length="578" mass="65923">MKSNNMMFTVDEMVEQNLPQLANKPWLAKPTKAMLRYLLHEQQCNEIALQHQHLTGVDFVEQVLGSFNFSYSVPNSEIENIPIDGRVIIYANHPIGSLDALALIKLISKVRPDIKVVANELLMTIKPLHSILLPVRNMTGGTPKQHLDNIHQHLKSEGALLIFPSGEVSRLRPSGVTDLLWQTGFVKMAKACHAPLLPMFVDAKNSATFYGASMLYKPLATLLLVKEMFRQVNQVMPVRIGKLIAKETVANNDFPLKTQVKLLKNHLYRIGKNRPPLFSTQNAVAHPESRTNLQQELQLCEPLGHTSDNKVIYLYQHKQSSAIMREIGRLREIAFRAVGEGTGKHRDIDKYDNDYWHLVLWDKDDLEIVGAYRFASAKHIQQVAENGLYSQSLFTYHTNFAPYFEQGLELGRSFVQPKYWGRRSLEYLWQGIGAFLVKHPQYRYLFGPVTISNSYPEPAKELLIHFYKNQFPSQANLAQSFNAYLITDERSHQLCSLFNGDNYADNFKILKRTLANMGVSVPTLFKQYGELCEEQGVQFIDFGIDAEFGDCIDGLVLVDIHQLKPHKVQKYLRIAPDN</sequence>
<dbReference type="PANTHER" id="PTHR37323:SF1">
    <property type="entry name" value="L-ORNITHINE N(ALPHA)-ACYLTRANSFERASE"/>
    <property type="match status" value="1"/>
</dbReference>
<evidence type="ECO:0000256" key="3">
    <source>
        <dbReference type="ARBA" id="ARBA00022679"/>
    </source>
</evidence>
<comment type="catalytic activity">
    <reaction evidence="10">
        <text>a (3R)-hydroxyacyl-[ACP] + L-ornithine = a lyso-ornithine lipid + holo-[ACP] + H(+)</text>
        <dbReference type="Rhea" id="RHEA:20633"/>
        <dbReference type="Rhea" id="RHEA-COMP:9685"/>
        <dbReference type="Rhea" id="RHEA-COMP:9945"/>
        <dbReference type="ChEBI" id="CHEBI:15378"/>
        <dbReference type="ChEBI" id="CHEBI:46911"/>
        <dbReference type="ChEBI" id="CHEBI:64479"/>
        <dbReference type="ChEBI" id="CHEBI:78827"/>
        <dbReference type="ChEBI" id="CHEBI:138482"/>
        <dbReference type="EC" id="2.3.2.30"/>
    </reaction>
    <physiologicalReaction direction="left-to-right" evidence="10">
        <dbReference type="Rhea" id="RHEA:20634"/>
    </physiologicalReaction>
</comment>
<dbReference type="InterPro" id="IPR052351">
    <property type="entry name" value="Ornithine_N-alpha-AT"/>
</dbReference>
<evidence type="ECO:0000256" key="7">
    <source>
        <dbReference type="ARBA" id="ARBA00039058"/>
    </source>
</evidence>
<comment type="function">
    <text evidence="9">Catalyzes the first step in the biosynthesis of ornithine lipids, which are phosphorus-free membrane lipids. Catalyzes the 3-hydroxyacyl-acyl carrier protein-dependent acylation of ornithine to form lyso-ornithine lipid (LOL).</text>
</comment>
<evidence type="ECO:0000313" key="13">
    <source>
        <dbReference type="Proteomes" id="UP001163714"/>
    </source>
</evidence>
<dbReference type="Pfam" id="PF19576">
    <property type="entry name" value="Acyltransf_2"/>
    <property type="match status" value="1"/>
</dbReference>
<dbReference type="InterPro" id="IPR002123">
    <property type="entry name" value="Plipid/glycerol_acylTrfase"/>
</dbReference>
<comment type="similarity">
    <text evidence="6">Belongs to the acetyltransferase family. OlsB subfamily.</text>
</comment>
<keyword evidence="2" id="KW-0444">Lipid biosynthesis</keyword>
<accession>A0ABT3I7F2</accession>
<keyword evidence="5 12" id="KW-0012">Acyltransferase</keyword>
<reference evidence="12" key="1">
    <citation type="submission" date="2022-10" db="EMBL/GenBank/DDBJ databases">
        <title>Shewanella flava sp. nov, isolated from the estuary of the Fenhe River into the Yellow River.</title>
        <authorList>
            <person name="Li Y."/>
        </authorList>
    </citation>
    <scope>NUCLEOTIDE SEQUENCE</scope>
    <source>
        <strain evidence="12">FYR11-62</strain>
    </source>
</reference>
<evidence type="ECO:0000256" key="9">
    <source>
        <dbReference type="ARBA" id="ARBA00045724"/>
    </source>
</evidence>
<evidence type="ECO:0000256" key="2">
    <source>
        <dbReference type="ARBA" id="ARBA00022516"/>
    </source>
</evidence>
<dbReference type="InterPro" id="IPR045746">
    <property type="entry name" value="ACT14924-like_Acyltransf_dom"/>
</dbReference>
<dbReference type="SMART" id="SM00563">
    <property type="entry name" value="PlsC"/>
    <property type="match status" value="1"/>
</dbReference>
<gene>
    <name evidence="12" type="ORF">OHT75_05830</name>
</gene>
<dbReference type="EC" id="2.3.2.30" evidence="7"/>
<evidence type="ECO:0000256" key="8">
    <source>
        <dbReference type="ARBA" id="ARBA00039866"/>
    </source>
</evidence>
<dbReference type="SUPFAM" id="SSF55729">
    <property type="entry name" value="Acyl-CoA N-acyltransferases (Nat)"/>
    <property type="match status" value="1"/>
</dbReference>
<evidence type="ECO:0000256" key="4">
    <source>
        <dbReference type="ARBA" id="ARBA00023098"/>
    </source>
</evidence>
<dbReference type="GO" id="GO:0016746">
    <property type="term" value="F:acyltransferase activity"/>
    <property type="evidence" value="ECO:0007669"/>
    <property type="project" value="UniProtKB-KW"/>
</dbReference>
<dbReference type="InterPro" id="IPR016181">
    <property type="entry name" value="Acyl_CoA_acyltransferase"/>
</dbReference>
<dbReference type="Pfam" id="PF13444">
    <property type="entry name" value="Acetyltransf_5"/>
    <property type="match status" value="1"/>
</dbReference>
<evidence type="ECO:0000313" key="12">
    <source>
        <dbReference type="EMBL" id="MCW3171990.1"/>
    </source>
</evidence>
<keyword evidence="3" id="KW-0808">Transferase</keyword>
<protein>
    <recommendedName>
        <fullName evidence="8">L-ornithine N(alpha)-acyltransferase</fullName>
        <ecNumber evidence="7">2.3.2.30</ecNumber>
    </recommendedName>
</protein>
<name>A0ABT3I7F2_9GAMM</name>
<comment type="caution">
    <text evidence="12">The sequence shown here is derived from an EMBL/GenBank/DDBJ whole genome shotgun (WGS) entry which is preliminary data.</text>
</comment>
<evidence type="ECO:0000256" key="10">
    <source>
        <dbReference type="ARBA" id="ARBA00047785"/>
    </source>
</evidence>
<feature type="domain" description="Phospholipid/glycerol acyltransferase" evidence="11">
    <location>
        <begin position="87"/>
        <end position="204"/>
    </location>
</feature>
<keyword evidence="13" id="KW-1185">Reference proteome</keyword>
<proteinExistence type="inferred from homology"/>
<evidence type="ECO:0000256" key="1">
    <source>
        <dbReference type="ARBA" id="ARBA00005189"/>
    </source>
</evidence>